<evidence type="ECO:0000313" key="3">
    <source>
        <dbReference type="EMBL" id="KDR96409.1"/>
    </source>
</evidence>
<keyword evidence="1" id="KW-0812">Transmembrane</keyword>
<reference evidence="3 4" key="1">
    <citation type="submission" date="2014-03" db="EMBL/GenBank/DDBJ databases">
        <title>Genome sequence of Clostridium litorale W6, DSM 5388.</title>
        <authorList>
            <person name="Poehlein A."/>
            <person name="Jagirdar A."/>
            <person name="Khonsari B."/>
            <person name="Chibani C.M."/>
            <person name="Gutierrez Gutierrez D.A."/>
            <person name="Davydova E."/>
            <person name="Alghaithi H.S."/>
            <person name="Nair K.P."/>
            <person name="Dhamotharan K."/>
            <person name="Chandran L."/>
            <person name="G W."/>
            <person name="Daniel R."/>
        </authorList>
    </citation>
    <scope>NUCLEOTIDE SEQUENCE [LARGE SCALE GENOMIC DNA]</scope>
    <source>
        <strain evidence="3 4">W6</strain>
    </source>
</reference>
<feature type="domain" description="GGDEF" evidence="2">
    <location>
        <begin position="517"/>
        <end position="650"/>
    </location>
</feature>
<keyword evidence="4" id="KW-1185">Reference proteome</keyword>
<feature type="transmembrane region" description="Helical" evidence="1">
    <location>
        <begin position="12"/>
        <end position="30"/>
    </location>
</feature>
<accession>A0A069RH87</accession>
<sequence>MSNRTILEQSIRLLVGIVMVFIMFITISALENTISNQQESQIEQLTQGITYEVNRTVDVNVLVESYQTEILEAFSRDILTFFNGRDFSEITTEELNRLLSEYQISGIALFKDTGDDVIIEKSTSKAEVGLSTKKWGFWYTAFRQLFDDGRVTLDKGTSRESFWIGPRSKAYEQEGIFIFSYLKVPGQPYLLNLFINDKKAFNMVNDHDTNKVFAKLADGADFIDEIAIINVDAWNNRFQHENRSKLQDFTIEYGSYNSFSAEDTYYLNKAVELEVQDSLRLEFTMDNQKKCKRYTKLNDNEVLVFALNKNKQNAVRIRVVLTAICGLMSVWLLGYLIMLYNNKKFNRLLQLKKERLEVAEIYRQTVQILPSVVLRLSIVENRFIVRHCEGKALQLIGVDAQSSQGKQLDNFMPSDYISLISNHLRDIQKGQSSRFEYKFGDRIFENKIEWICDHVDDRSLDKPSNPSEVIILWNDITELRRSEDNARFMAYHDHLTGLPNRHYFKETVESYLKDCNEPLYLAFLDLDGFKNINDTAGHDVGDKLLVGVAHRLAGTLNNKSFAARMGGDEFAVLFKDVHSQNELEGILSQVKNDVCRPYHIEDHEFNIGVSIGISKAPDDGNDYVTLLKKADIAMYNMKYSGKGNHKYYEPKMSVLEENPRLR</sequence>
<comment type="caution">
    <text evidence="3">The sequence shown here is derived from an EMBL/GenBank/DDBJ whole genome shotgun (WGS) entry which is preliminary data.</text>
</comment>
<dbReference type="PANTHER" id="PTHR44757:SF2">
    <property type="entry name" value="BIOFILM ARCHITECTURE MAINTENANCE PROTEIN MBAA"/>
    <property type="match status" value="1"/>
</dbReference>
<dbReference type="Gene3D" id="3.30.70.270">
    <property type="match status" value="1"/>
</dbReference>
<dbReference type="eggNOG" id="COG5001">
    <property type="taxonomic scope" value="Bacteria"/>
</dbReference>
<dbReference type="RefSeq" id="WP_052635823.1">
    <property type="nucleotide sequence ID" value="NZ_JJMM01000002.1"/>
</dbReference>
<dbReference type="SUPFAM" id="SSF55073">
    <property type="entry name" value="Nucleotide cyclase"/>
    <property type="match status" value="1"/>
</dbReference>
<dbReference type="Proteomes" id="UP000027946">
    <property type="component" value="Unassembled WGS sequence"/>
</dbReference>
<keyword evidence="1" id="KW-0472">Membrane</keyword>
<dbReference type="CDD" id="cd01949">
    <property type="entry name" value="GGDEF"/>
    <property type="match status" value="1"/>
</dbReference>
<dbReference type="InterPro" id="IPR000160">
    <property type="entry name" value="GGDEF_dom"/>
</dbReference>
<feature type="transmembrane region" description="Helical" evidence="1">
    <location>
        <begin position="319"/>
        <end position="340"/>
    </location>
</feature>
<gene>
    <name evidence="3" type="ORF">CLIT_2c00150</name>
</gene>
<organism evidence="3 4">
    <name type="scientific">Peptoclostridium litorale DSM 5388</name>
    <dbReference type="NCBI Taxonomy" id="1121324"/>
    <lineage>
        <taxon>Bacteria</taxon>
        <taxon>Bacillati</taxon>
        <taxon>Bacillota</taxon>
        <taxon>Clostridia</taxon>
        <taxon>Peptostreptococcales</taxon>
        <taxon>Peptoclostridiaceae</taxon>
        <taxon>Peptoclostridium</taxon>
    </lineage>
</organism>
<dbReference type="InterPro" id="IPR052155">
    <property type="entry name" value="Biofilm_reg_signaling"/>
</dbReference>
<evidence type="ECO:0000256" key="1">
    <source>
        <dbReference type="SAM" id="Phobius"/>
    </source>
</evidence>
<dbReference type="STRING" id="1121324.CLIT_2c00150"/>
<dbReference type="SMART" id="SM00267">
    <property type="entry name" value="GGDEF"/>
    <property type="match status" value="1"/>
</dbReference>
<dbReference type="EMBL" id="JJMM01000002">
    <property type="protein sequence ID" value="KDR96409.1"/>
    <property type="molecule type" value="Genomic_DNA"/>
</dbReference>
<dbReference type="Pfam" id="PF00990">
    <property type="entry name" value="GGDEF"/>
    <property type="match status" value="1"/>
</dbReference>
<dbReference type="AlphaFoldDB" id="A0A069RH87"/>
<protein>
    <recommendedName>
        <fullName evidence="2">GGDEF domain-containing protein</fullName>
    </recommendedName>
</protein>
<evidence type="ECO:0000259" key="2">
    <source>
        <dbReference type="PROSITE" id="PS50887"/>
    </source>
</evidence>
<dbReference type="NCBIfam" id="TIGR00254">
    <property type="entry name" value="GGDEF"/>
    <property type="match status" value="1"/>
</dbReference>
<name>A0A069RH87_PEPLI</name>
<dbReference type="PROSITE" id="PS50887">
    <property type="entry name" value="GGDEF"/>
    <property type="match status" value="1"/>
</dbReference>
<evidence type="ECO:0000313" key="4">
    <source>
        <dbReference type="Proteomes" id="UP000027946"/>
    </source>
</evidence>
<dbReference type="PANTHER" id="PTHR44757">
    <property type="entry name" value="DIGUANYLATE CYCLASE DGCP"/>
    <property type="match status" value="1"/>
</dbReference>
<proteinExistence type="predicted"/>
<dbReference type="InterPro" id="IPR043128">
    <property type="entry name" value="Rev_trsase/Diguanyl_cyclase"/>
</dbReference>
<keyword evidence="1" id="KW-1133">Transmembrane helix</keyword>
<dbReference type="InterPro" id="IPR029787">
    <property type="entry name" value="Nucleotide_cyclase"/>
</dbReference>